<dbReference type="Proteomes" id="UP001164250">
    <property type="component" value="Chromosome 12"/>
</dbReference>
<keyword evidence="2" id="KW-1185">Reference proteome</keyword>
<reference evidence="2" key="1">
    <citation type="journal article" date="2023" name="G3 (Bethesda)">
        <title>Genome assembly and association tests identify interacting loci associated with vigor, precocity, and sex in interspecific pistachio rootstocks.</title>
        <authorList>
            <person name="Palmer W."/>
            <person name="Jacygrad E."/>
            <person name="Sagayaradj S."/>
            <person name="Cavanaugh K."/>
            <person name="Han R."/>
            <person name="Bertier L."/>
            <person name="Beede B."/>
            <person name="Kafkas S."/>
            <person name="Golino D."/>
            <person name="Preece J."/>
            <person name="Michelmore R."/>
        </authorList>
    </citation>
    <scope>NUCLEOTIDE SEQUENCE [LARGE SCALE GENOMIC DNA]</scope>
</reference>
<proteinExistence type="predicted"/>
<dbReference type="EMBL" id="CM047908">
    <property type="protein sequence ID" value="KAJ0082633.1"/>
    <property type="molecule type" value="Genomic_DNA"/>
</dbReference>
<sequence>MEPSRQRILTFSKKAGGDRGAITEKFNATVSENYLEIQLFSAGKGTCCIPTGGNHGPLISALSVIPGEPCDSFDSLFKMSCNKCASMLPSDYAVLLGIGPKPKTFSYAELRSATKDFSPPNKLGERRFGPVYKVSFISYIYK</sequence>
<name>A0ACC1A9E7_9ROSI</name>
<gene>
    <name evidence="1" type="ORF">Patl1_11725</name>
</gene>
<evidence type="ECO:0000313" key="2">
    <source>
        <dbReference type="Proteomes" id="UP001164250"/>
    </source>
</evidence>
<protein>
    <submittedName>
        <fullName evidence="1">Uncharacterized protein</fullName>
    </submittedName>
</protein>
<accession>A0ACC1A9E7</accession>
<organism evidence="1 2">
    <name type="scientific">Pistacia atlantica</name>
    <dbReference type="NCBI Taxonomy" id="434234"/>
    <lineage>
        <taxon>Eukaryota</taxon>
        <taxon>Viridiplantae</taxon>
        <taxon>Streptophyta</taxon>
        <taxon>Embryophyta</taxon>
        <taxon>Tracheophyta</taxon>
        <taxon>Spermatophyta</taxon>
        <taxon>Magnoliopsida</taxon>
        <taxon>eudicotyledons</taxon>
        <taxon>Gunneridae</taxon>
        <taxon>Pentapetalae</taxon>
        <taxon>rosids</taxon>
        <taxon>malvids</taxon>
        <taxon>Sapindales</taxon>
        <taxon>Anacardiaceae</taxon>
        <taxon>Pistacia</taxon>
    </lineage>
</organism>
<comment type="caution">
    <text evidence="1">The sequence shown here is derived from an EMBL/GenBank/DDBJ whole genome shotgun (WGS) entry which is preliminary data.</text>
</comment>
<evidence type="ECO:0000313" key="1">
    <source>
        <dbReference type="EMBL" id="KAJ0082633.1"/>
    </source>
</evidence>